<dbReference type="AlphaFoldDB" id="A0A345HYT1"/>
<name>A0A345HYT1_9ACTN</name>
<dbReference type="KEGG" id="spad:DVK44_33635"/>
<dbReference type="Gene3D" id="3.90.1300.10">
    <property type="entry name" value="Amidase signature (AS) domain"/>
    <property type="match status" value="1"/>
</dbReference>
<dbReference type="PANTHER" id="PTHR42678">
    <property type="entry name" value="AMIDASE"/>
    <property type="match status" value="1"/>
</dbReference>
<dbReference type="OrthoDB" id="182039at2"/>
<reference evidence="3" key="1">
    <citation type="submission" date="2018-07" db="EMBL/GenBank/DDBJ databases">
        <authorList>
            <person name="Zhao J."/>
        </authorList>
    </citation>
    <scope>NUCLEOTIDE SEQUENCE [LARGE SCALE GENOMIC DNA]</scope>
    <source>
        <strain evidence="3">GSSD-12</strain>
    </source>
</reference>
<proteinExistence type="predicted"/>
<dbReference type="InterPro" id="IPR036928">
    <property type="entry name" value="AS_sf"/>
</dbReference>
<accession>A0A345HYT1</accession>
<dbReference type="InterPro" id="IPR023631">
    <property type="entry name" value="Amidase_dom"/>
</dbReference>
<dbReference type="RefSeq" id="WP_114664396.1">
    <property type="nucleotide sequence ID" value="NZ_CP031194.1"/>
</dbReference>
<organism evidence="2 3">
    <name type="scientific">Streptomyces paludis</name>
    <dbReference type="NCBI Taxonomy" id="2282738"/>
    <lineage>
        <taxon>Bacteria</taxon>
        <taxon>Bacillati</taxon>
        <taxon>Actinomycetota</taxon>
        <taxon>Actinomycetes</taxon>
        <taxon>Kitasatosporales</taxon>
        <taxon>Streptomycetaceae</taxon>
        <taxon>Streptomyces</taxon>
    </lineage>
</organism>
<gene>
    <name evidence="2" type="ORF">DVK44_33635</name>
</gene>
<evidence type="ECO:0000313" key="2">
    <source>
        <dbReference type="EMBL" id="AXG81855.1"/>
    </source>
</evidence>
<dbReference type="EMBL" id="CP031194">
    <property type="protein sequence ID" value="AXG81855.1"/>
    <property type="molecule type" value="Genomic_DNA"/>
</dbReference>
<protein>
    <submittedName>
        <fullName evidence="2">Amidase</fullName>
    </submittedName>
</protein>
<evidence type="ECO:0000313" key="3">
    <source>
        <dbReference type="Proteomes" id="UP000253868"/>
    </source>
</evidence>
<dbReference type="SUPFAM" id="SSF75304">
    <property type="entry name" value="Amidase signature (AS) enzymes"/>
    <property type="match status" value="1"/>
</dbReference>
<dbReference type="Pfam" id="PF01425">
    <property type="entry name" value="Amidase"/>
    <property type="match status" value="1"/>
</dbReference>
<keyword evidence="3" id="KW-1185">Reference proteome</keyword>
<dbReference type="PANTHER" id="PTHR42678:SF11">
    <property type="entry name" value="AMIDASE FAMILY PROTEIN"/>
    <property type="match status" value="1"/>
</dbReference>
<sequence length="684" mass="72502">MIEESSLAHLRALLESGASSSLALARECVRRIMLLDRDGPRLNSVPVLSPTVFDDAAALDAERAAGRVRGPLHGIPYTVKDSFAAEGMTLAAGSPAFARVVARQDAAVVARLRHAGALLIGRTNMPPMAIGGGQAGLYGRTRSPYNPEHLAAAWHSGSSIGSGVSVAAGLCAFGIGEETVSSGRSPASNNALVAYTPSWGVVPSTGNWPLHPYRDVVVPHTRSVADLRDVLAVIAGGDPRDVWARQSALDTAPAEAVAAALRAPVPSAPTAAREGREGLEGLVVGVPRLYIGEEHPGVDAPPLRPSVRRLWERTERTLRAAGARVVHVDFPLVEAYEGRGTRHPSLEDQGYLPAGWTAYELDALITFSWQRHLDAFARDPLSLTRVAPAAVRPDVPWSADIVESGLLHPGRDVFDFARILSQDAPDETEVLHRSAEALTGLDTARRHLFEDWMAREGLDVVAFPANSDVGSWDAETNPAAARAAWRDGTVFSTTNHVLRRAGIPSVTVPMGVMDDIGMPAGLTVCGPAYTDHRLLGIAQEIEHILPARAPAPLPAVPDPLPGVPDLRPAAPEPLPAVRTGRSGAHRPVRARVEGDAEIAPDGSVRVRVRTEAEGPDGIRVLLDAGGQTRELAPGSGEEEFRLAPARRTVHGETSTLVLLTVAAPDGTALTCALTELPYTRPRPI</sequence>
<evidence type="ECO:0000259" key="1">
    <source>
        <dbReference type="Pfam" id="PF01425"/>
    </source>
</evidence>
<dbReference type="Proteomes" id="UP000253868">
    <property type="component" value="Chromosome"/>
</dbReference>
<feature type="domain" description="Amidase" evidence="1">
    <location>
        <begin position="28"/>
        <end position="334"/>
    </location>
</feature>